<dbReference type="RefSeq" id="WP_254009828.1">
    <property type="nucleotide sequence ID" value="NZ_JAMZMM010000004.1"/>
</dbReference>
<comment type="caution">
    <text evidence="2">The sequence shown here is derived from an EMBL/GenBank/DDBJ whole genome shotgun (WGS) entry which is preliminary data.</text>
</comment>
<evidence type="ECO:0000256" key="1">
    <source>
        <dbReference type="SAM" id="MobiDB-lite"/>
    </source>
</evidence>
<keyword evidence="3" id="KW-1185">Reference proteome</keyword>
<protein>
    <submittedName>
        <fullName evidence="2">Uncharacterized protein</fullName>
    </submittedName>
</protein>
<evidence type="ECO:0000313" key="3">
    <source>
        <dbReference type="Proteomes" id="UP001204953"/>
    </source>
</evidence>
<sequence length="355" mass="40392">MLGLFTADKIVQELHQHPNASRIKKLMVYACENSWENDPNILNNYKLVDLIQKLRESHSTIEQLTATLNRQVQTLNRQSEYALVANIIISQLGQLYNEAEEVTQVVFIKPDNLVSTSNTSSRSLFEDIAKEIEGDTNAIRMKKLIVYVCKNSWENDQNILDKFSLSELIGEINQANPTIEELNAVFAKQVQTLNRKAEYGLLAKLIISKLEKLYRESGESTYIKSGKKAESNPSGESTPKQDIQPQPISQHNEVKQIYDPFELRLEVMNYTNPLRAKILVFSVIYHPFKGTGQDWTILRSETIDDLLGKLFSTCKTFPELESKLYTTAKRIANPDESNQAASAIARSFKPLYGNR</sequence>
<evidence type="ECO:0000313" key="2">
    <source>
        <dbReference type="EMBL" id="MCP2727010.1"/>
    </source>
</evidence>
<dbReference type="Proteomes" id="UP001204953">
    <property type="component" value="Unassembled WGS sequence"/>
</dbReference>
<feature type="compositionally biased region" description="Polar residues" evidence="1">
    <location>
        <begin position="231"/>
        <end position="249"/>
    </location>
</feature>
<gene>
    <name evidence="2" type="ORF">NJ959_00780</name>
</gene>
<organism evidence="2 3">
    <name type="scientific">Limnofasciculus baicalensis BBK-W-15</name>
    <dbReference type="NCBI Taxonomy" id="2699891"/>
    <lineage>
        <taxon>Bacteria</taxon>
        <taxon>Bacillati</taxon>
        <taxon>Cyanobacteriota</taxon>
        <taxon>Cyanophyceae</taxon>
        <taxon>Coleofasciculales</taxon>
        <taxon>Coleofasciculaceae</taxon>
        <taxon>Limnofasciculus</taxon>
        <taxon>Limnofasciculus baicalensis</taxon>
    </lineage>
</organism>
<dbReference type="EMBL" id="JAMZMM010000004">
    <property type="protein sequence ID" value="MCP2727010.1"/>
    <property type="molecule type" value="Genomic_DNA"/>
</dbReference>
<dbReference type="AlphaFoldDB" id="A0AAE3GLY7"/>
<reference evidence="2" key="1">
    <citation type="submission" date="2022-06" db="EMBL/GenBank/DDBJ databases">
        <title>New cyanobacteria of genus Symplocastrum in benthos of Lake Baikal.</title>
        <authorList>
            <person name="Sorokovikova E."/>
            <person name="Tikhonova I."/>
            <person name="Krasnopeev A."/>
            <person name="Evseev P."/>
            <person name="Gladkikh A."/>
            <person name="Belykh O."/>
        </authorList>
    </citation>
    <scope>NUCLEOTIDE SEQUENCE</scope>
    <source>
        <strain evidence="2">BBK-W-15</strain>
    </source>
</reference>
<name>A0AAE3GLY7_9CYAN</name>
<proteinExistence type="predicted"/>
<accession>A0AAE3GLY7</accession>
<feature type="region of interest" description="Disordered" evidence="1">
    <location>
        <begin position="224"/>
        <end position="249"/>
    </location>
</feature>